<evidence type="ECO:0000313" key="2">
    <source>
        <dbReference type="EMBL" id="HIS96556.1"/>
    </source>
</evidence>
<dbReference type="Proteomes" id="UP000886876">
    <property type="component" value="Unassembled WGS sequence"/>
</dbReference>
<comment type="caution">
    <text evidence="2">The sequence shown here is derived from an EMBL/GenBank/DDBJ whole genome shotgun (WGS) entry which is preliminary data.</text>
</comment>
<gene>
    <name evidence="2" type="ORF">IAD42_01120</name>
</gene>
<organism evidence="2 3">
    <name type="scientific">Candidatus Scatomorpha pullistercoris</name>
    <dbReference type="NCBI Taxonomy" id="2840929"/>
    <lineage>
        <taxon>Bacteria</taxon>
        <taxon>Bacillati</taxon>
        <taxon>Bacillota</taxon>
        <taxon>Clostridia</taxon>
        <taxon>Eubacteriales</taxon>
        <taxon>Candidatus Scatomorpha</taxon>
    </lineage>
</organism>
<name>A0A9D1G3N7_9FIRM</name>
<reference evidence="2" key="1">
    <citation type="submission" date="2020-10" db="EMBL/GenBank/DDBJ databases">
        <authorList>
            <person name="Gilroy R."/>
        </authorList>
    </citation>
    <scope>NUCLEOTIDE SEQUENCE</scope>
    <source>
        <strain evidence="2">ChiHecec3B27-6122</strain>
    </source>
</reference>
<evidence type="ECO:0000256" key="1">
    <source>
        <dbReference type="SAM" id="Phobius"/>
    </source>
</evidence>
<dbReference type="EMBL" id="DVJS01000026">
    <property type="protein sequence ID" value="HIS96556.1"/>
    <property type="molecule type" value="Genomic_DNA"/>
</dbReference>
<proteinExistence type="predicted"/>
<reference evidence="2" key="2">
    <citation type="journal article" date="2021" name="PeerJ">
        <title>Extensive microbial diversity within the chicken gut microbiome revealed by metagenomics and culture.</title>
        <authorList>
            <person name="Gilroy R."/>
            <person name="Ravi A."/>
            <person name="Getino M."/>
            <person name="Pursley I."/>
            <person name="Horton D.L."/>
            <person name="Alikhan N.F."/>
            <person name="Baker D."/>
            <person name="Gharbi K."/>
            <person name="Hall N."/>
            <person name="Watson M."/>
            <person name="Adriaenssens E.M."/>
            <person name="Foster-Nyarko E."/>
            <person name="Jarju S."/>
            <person name="Secka A."/>
            <person name="Antonio M."/>
            <person name="Oren A."/>
            <person name="Chaudhuri R.R."/>
            <person name="La Ragione R."/>
            <person name="Hildebrand F."/>
            <person name="Pallen M.J."/>
        </authorList>
    </citation>
    <scope>NUCLEOTIDE SEQUENCE</scope>
    <source>
        <strain evidence="2">ChiHecec3B27-6122</strain>
    </source>
</reference>
<feature type="transmembrane region" description="Helical" evidence="1">
    <location>
        <begin position="77"/>
        <end position="98"/>
    </location>
</feature>
<dbReference type="AlphaFoldDB" id="A0A9D1G3N7"/>
<evidence type="ECO:0000313" key="3">
    <source>
        <dbReference type="Proteomes" id="UP000886876"/>
    </source>
</evidence>
<protein>
    <submittedName>
        <fullName evidence="2">Uncharacterized protein</fullName>
    </submittedName>
</protein>
<accession>A0A9D1G3N7</accession>
<sequence length="129" mass="14347">MSKLHKKMVALGNLSHHSYDSIVAACGEPKEKKPCTFSDVGEGFRATWTDGIFVLTLNFSPDGSYCGIYHHRNWQPYIIMAVVSVVIIAGALIGGYFMRQANEAKQNQEPSEIVETALEYDGEYQEVSL</sequence>
<keyword evidence="1" id="KW-0812">Transmembrane</keyword>
<keyword evidence="1" id="KW-0472">Membrane</keyword>
<keyword evidence="1" id="KW-1133">Transmembrane helix</keyword>